<feature type="binding site" evidence="7">
    <location>
        <position position="164"/>
    </location>
    <ligand>
        <name>Zn(2+)</name>
        <dbReference type="ChEBI" id="CHEBI:29105"/>
        <label>2</label>
    </ligand>
</feature>
<keyword evidence="10" id="KW-1185">Reference proteome</keyword>
<evidence type="ECO:0000256" key="4">
    <source>
        <dbReference type="ARBA" id="ARBA00022723"/>
    </source>
</evidence>
<protein>
    <recommendedName>
        <fullName evidence="7">Hydroxyacylglutathione hydrolase</fullName>
        <ecNumber evidence="7">3.1.2.6</ecNumber>
    </recommendedName>
    <alternativeName>
        <fullName evidence="7">Glyoxalase II</fullName>
        <shortName evidence="7">Glx II</shortName>
    </alternativeName>
</protein>
<comment type="function">
    <text evidence="7">Thiolesterase that catalyzes the hydrolysis of S-D-lactoyl-glutathione to form glutathione and D-lactic acid.</text>
</comment>
<dbReference type="RefSeq" id="WP_067497478.1">
    <property type="nucleotide sequence ID" value="NZ_LN999832.1"/>
</dbReference>
<dbReference type="HAMAP" id="MF_01374">
    <property type="entry name" value="Glyoxalase_2"/>
    <property type="match status" value="1"/>
</dbReference>
<comment type="pathway">
    <text evidence="2 7">Secondary metabolite metabolism; methylglyoxal degradation; (R)-lactate from methylglyoxal: step 2/2.</text>
</comment>
<evidence type="ECO:0000256" key="5">
    <source>
        <dbReference type="ARBA" id="ARBA00022801"/>
    </source>
</evidence>
<dbReference type="InterPro" id="IPR050110">
    <property type="entry name" value="Glyoxalase_II_hydrolase"/>
</dbReference>
<feature type="binding site" evidence="7">
    <location>
        <position position="109"/>
    </location>
    <ligand>
        <name>Zn(2+)</name>
        <dbReference type="ChEBI" id="CHEBI:29105"/>
        <label>1</label>
    </ligand>
</feature>
<dbReference type="InterPro" id="IPR017782">
    <property type="entry name" value="Hydroxyacylglutathione_Hdrlase"/>
</dbReference>
<dbReference type="AlphaFoldDB" id="A0A143WQ23"/>
<dbReference type="GO" id="GO:0019243">
    <property type="term" value="P:methylglyoxal catabolic process to D-lactate via S-lactoyl-glutathione"/>
    <property type="evidence" value="ECO:0007669"/>
    <property type="project" value="UniProtKB-UniRule"/>
</dbReference>
<dbReference type="UniPathway" id="UPA00619">
    <property type="reaction ID" value="UER00676"/>
</dbReference>
<dbReference type="SUPFAM" id="SSF56281">
    <property type="entry name" value="Metallo-hydrolase/oxidoreductase"/>
    <property type="match status" value="1"/>
</dbReference>
<keyword evidence="4 7" id="KW-0479">Metal-binding</keyword>
<evidence type="ECO:0000256" key="3">
    <source>
        <dbReference type="ARBA" id="ARBA00006759"/>
    </source>
</evidence>
<sequence length="257" mass="29632">MYLISIPALVDNYIWILYNKNRQCLIVDPSEAAPVLKVLTDYQLTPVAILLTHHHQDHVDGVARLLQNFQIPIYGPEETRSKGATHIVSENDSLILLNYYFSIITLPGHTLGHIGFYSAPWFFCGDTVFSAGCGRLFEGTPEQMYKSFQKINQFPSNTIICPAHEYTLSNLNFATSLLPQDSFIIAYKNKIKKLRLKNKSSLPTKLSLERKINLFFRCHDITLKNTLNLYPPPGEEWHIFSILRKKRNFFKNYDLYA</sequence>
<dbReference type="PIRSF" id="PIRSF005457">
    <property type="entry name" value="Glx"/>
    <property type="match status" value="1"/>
</dbReference>
<dbReference type="PANTHER" id="PTHR43705:SF1">
    <property type="entry name" value="HYDROXYACYLGLUTATHIONE HYDROLASE GLOB"/>
    <property type="match status" value="1"/>
</dbReference>
<name>A0A143WQ23_9ENTR</name>
<comment type="subunit">
    <text evidence="7">Monomer.</text>
</comment>
<dbReference type="KEGG" id="ged:FVIR_GE00077"/>
<accession>A0A143WQ23</accession>
<evidence type="ECO:0000256" key="6">
    <source>
        <dbReference type="ARBA" id="ARBA00022833"/>
    </source>
</evidence>
<dbReference type="InterPro" id="IPR001279">
    <property type="entry name" value="Metallo-B-lactamas"/>
</dbReference>
<dbReference type="InterPro" id="IPR032282">
    <property type="entry name" value="HAGH_C"/>
</dbReference>
<dbReference type="SMART" id="SM00849">
    <property type="entry name" value="Lactamase_B"/>
    <property type="match status" value="1"/>
</dbReference>
<organism evidence="9 10">
    <name type="scientific">Candidatus Gullanella endobia</name>
    <dbReference type="NCBI Taxonomy" id="1070130"/>
    <lineage>
        <taxon>Bacteria</taxon>
        <taxon>Pseudomonadati</taxon>
        <taxon>Pseudomonadota</taxon>
        <taxon>Gammaproteobacteria</taxon>
        <taxon>Enterobacterales</taxon>
        <taxon>Enterobacteriaceae</taxon>
        <taxon>Candidatus Gullanella</taxon>
    </lineage>
</organism>
<evidence type="ECO:0000259" key="8">
    <source>
        <dbReference type="SMART" id="SM00849"/>
    </source>
</evidence>
<evidence type="ECO:0000256" key="7">
    <source>
        <dbReference type="HAMAP-Rule" id="MF_01374"/>
    </source>
</evidence>
<proteinExistence type="inferred from homology"/>
<evidence type="ECO:0000256" key="1">
    <source>
        <dbReference type="ARBA" id="ARBA00001623"/>
    </source>
</evidence>
<feature type="binding site" evidence="7">
    <location>
        <position position="53"/>
    </location>
    <ligand>
        <name>Zn(2+)</name>
        <dbReference type="ChEBI" id="CHEBI:29105"/>
        <label>1</label>
    </ligand>
</feature>
<dbReference type="GO" id="GO:0046872">
    <property type="term" value="F:metal ion binding"/>
    <property type="evidence" value="ECO:0007669"/>
    <property type="project" value="UniProtKB-KW"/>
</dbReference>
<dbReference type="OrthoDB" id="9802248at2"/>
<evidence type="ECO:0000313" key="10">
    <source>
        <dbReference type="Proteomes" id="UP000095665"/>
    </source>
</evidence>
<comment type="cofactor">
    <cofactor evidence="7">
        <name>Zn(2+)</name>
        <dbReference type="ChEBI" id="CHEBI:29105"/>
    </cofactor>
    <text evidence="7">Binds 2 Zn(2+) ions per subunit.</text>
</comment>
<dbReference type="GO" id="GO:0004416">
    <property type="term" value="F:hydroxyacylglutathione hydrolase activity"/>
    <property type="evidence" value="ECO:0007669"/>
    <property type="project" value="UniProtKB-UniRule"/>
</dbReference>
<comment type="similarity">
    <text evidence="3 7">Belongs to the metallo-beta-lactamase superfamily. Glyoxalase II family.</text>
</comment>
<dbReference type="PATRIC" id="fig|1070130.3.peg.123"/>
<dbReference type="CDD" id="cd07723">
    <property type="entry name" value="hydroxyacylglutathione_hydrolase_MBL-fold"/>
    <property type="match status" value="1"/>
</dbReference>
<dbReference type="Gene3D" id="3.60.15.10">
    <property type="entry name" value="Ribonuclease Z/Hydroxyacylglutathione hydrolase-like"/>
    <property type="match status" value="1"/>
</dbReference>
<feature type="binding site" evidence="7">
    <location>
        <position position="55"/>
    </location>
    <ligand>
        <name>Zn(2+)</name>
        <dbReference type="ChEBI" id="CHEBI:29105"/>
        <label>1</label>
    </ligand>
</feature>
<feature type="domain" description="Metallo-beta-lactamase" evidence="8">
    <location>
        <begin position="11"/>
        <end position="164"/>
    </location>
</feature>
<reference evidence="10" key="1">
    <citation type="submission" date="2016-01" db="EMBL/GenBank/DDBJ databases">
        <authorList>
            <person name="Husnik F."/>
        </authorList>
    </citation>
    <scope>NUCLEOTIDE SEQUENCE [LARGE SCALE GENOMIC DNA]</scope>
</reference>
<dbReference type="Pfam" id="PF16123">
    <property type="entry name" value="HAGH_C"/>
    <property type="match status" value="1"/>
</dbReference>
<feature type="binding site" evidence="7">
    <location>
        <position position="58"/>
    </location>
    <ligand>
        <name>Zn(2+)</name>
        <dbReference type="ChEBI" id="CHEBI:29105"/>
        <label>2</label>
    </ligand>
</feature>
<dbReference type="NCBIfam" id="TIGR03413">
    <property type="entry name" value="GSH_gloB"/>
    <property type="match status" value="1"/>
</dbReference>
<feature type="binding site" evidence="7">
    <location>
        <position position="126"/>
    </location>
    <ligand>
        <name>Zn(2+)</name>
        <dbReference type="ChEBI" id="CHEBI:29105"/>
        <label>2</label>
    </ligand>
</feature>
<dbReference type="STRING" id="1070130.FVIR_GE00077"/>
<evidence type="ECO:0000313" key="9">
    <source>
        <dbReference type="EMBL" id="CUX95822.1"/>
    </source>
</evidence>
<dbReference type="Pfam" id="PF00753">
    <property type="entry name" value="Lactamase_B"/>
    <property type="match status" value="1"/>
</dbReference>
<dbReference type="InterPro" id="IPR036866">
    <property type="entry name" value="RibonucZ/Hydroxyglut_hydro"/>
</dbReference>
<dbReference type="InterPro" id="IPR035680">
    <property type="entry name" value="Clx_II_MBL"/>
</dbReference>
<keyword evidence="6 7" id="KW-0862">Zinc</keyword>
<feature type="binding site" evidence="7">
    <location>
        <position position="126"/>
    </location>
    <ligand>
        <name>Zn(2+)</name>
        <dbReference type="ChEBI" id="CHEBI:29105"/>
        <label>1</label>
    </ligand>
</feature>
<dbReference type="PANTHER" id="PTHR43705">
    <property type="entry name" value="HYDROXYACYLGLUTATHIONE HYDROLASE"/>
    <property type="match status" value="1"/>
</dbReference>
<dbReference type="EMBL" id="LN999832">
    <property type="protein sequence ID" value="CUX95822.1"/>
    <property type="molecule type" value="Genomic_DNA"/>
</dbReference>
<keyword evidence="5 7" id="KW-0378">Hydrolase</keyword>
<comment type="catalytic activity">
    <reaction evidence="1 7">
        <text>an S-(2-hydroxyacyl)glutathione + H2O = a 2-hydroxy carboxylate + glutathione + H(+)</text>
        <dbReference type="Rhea" id="RHEA:21864"/>
        <dbReference type="ChEBI" id="CHEBI:15377"/>
        <dbReference type="ChEBI" id="CHEBI:15378"/>
        <dbReference type="ChEBI" id="CHEBI:57925"/>
        <dbReference type="ChEBI" id="CHEBI:58896"/>
        <dbReference type="ChEBI" id="CHEBI:71261"/>
        <dbReference type="EC" id="3.1.2.6"/>
    </reaction>
</comment>
<gene>
    <name evidence="7 9" type="primary">gloB</name>
    <name evidence="9" type="ORF">FVIR_GE00077</name>
</gene>
<dbReference type="EC" id="3.1.2.6" evidence="7"/>
<evidence type="ECO:0000256" key="2">
    <source>
        <dbReference type="ARBA" id="ARBA00004963"/>
    </source>
</evidence>
<feature type="binding site" evidence="7">
    <location>
        <position position="57"/>
    </location>
    <ligand>
        <name>Zn(2+)</name>
        <dbReference type="ChEBI" id="CHEBI:29105"/>
        <label>2</label>
    </ligand>
</feature>
<dbReference type="Proteomes" id="UP000095665">
    <property type="component" value="Chromosome I"/>
</dbReference>